<sequence>MNALECTKILKALGEDTRIQIFEMLRNGKLCACNILDKFNITQPTLSHHLKILCDCGIVVAEKDWKWTYYSINCDKLNELLAYLGNTKCNGRATCECKKNNCN</sequence>
<dbReference type="InterPro" id="IPR036388">
    <property type="entry name" value="WH-like_DNA-bd_sf"/>
</dbReference>
<dbReference type="PRINTS" id="PR00778">
    <property type="entry name" value="HTHARSR"/>
</dbReference>
<name>A0A1M6T964_9BACT</name>
<dbReference type="PANTHER" id="PTHR33154:SF18">
    <property type="entry name" value="ARSENICAL RESISTANCE OPERON REPRESSOR"/>
    <property type="match status" value="1"/>
</dbReference>
<accession>A0A1M6T964</accession>
<dbReference type="NCBIfam" id="NF033788">
    <property type="entry name" value="HTH_metalloreg"/>
    <property type="match status" value="1"/>
</dbReference>
<dbReference type="SMART" id="SM00418">
    <property type="entry name" value="HTH_ARSR"/>
    <property type="match status" value="1"/>
</dbReference>
<dbReference type="Pfam" id="PF01022">
    <property type="entry name" value="HTH_5"/>
    <property type="match status" value="1"/>
</dbReference>
<proteinExistence type="predicted"/>
<evidence type="ECO:0000256" key="3">
    <source>
        <dbReference type="ARBA" id="ARBA00023163"/>
    </source>
</evidence>
<dbReference type="InterPro" id="IPR036390">
    <property type="entry name" value="WH_DNA-bd_sf"/>
</dbReference>
<organism evidence="5 6">
    <name type="scientific">Fibrobacter intestinalis</name>
    <dbReference type="NCBI Taxonomy" id="28122"/>
    <lineage>
        <taxon>Bacteria</taxon>
        <taxon>Pseudomonadati</taxon>
        <taxon>Fibrobacterota</taxon>
        <taxon>Fibrobacteria</taxon>
        <taxon>Fibrobacterales</taxon>
        <taxon>Fibrobacteraceae</taxon>
        <taxon>Fibrobacter</taxon>
    </lineage>
</organism>
<dbReference type="CDD" id="cd00090">
    <property type="entry name" value="HTH_ARSR"/>
    <property type="match status" value="1"/>
</dbReference>
<dbReference type="InterPro" id="IPR011991">
    <property type="entry name" value="ArsR-like_HTH"/>
</dbReference>
<gene>
    <name evidence="5" type="ORF">SAMN05720469_10927</name>
</gene>
<dbReference type="PROSITE" id="PS50987">
    <property type="entry name" value="HTH_ARSR_2"/>
    <property type="match status" value="1"/>
</dbReference>
<keyword evidence="3" id="KW-0804">Transcription</keyword>
<dbReference type="AlphaFoldDB" id="A0A1M6T964"/>
<evidence type="ECO:0000313" key="5">
    <source>
        <dbReference type="EMBL" id="SHK53386.1"/>
    </source>
</evidence>
<feature type="domain" description="HTH arsR-type" evidence="4">
    <location>
        <begin position="1"/>
        <end position="92"/>
    </location>
</feature>
<evidence type="ECO:0000259" key="4">
    <source>
        <dbReference type="PROSITE" id="PS50987"/>
    </source>
</evidence>
<dbReference type="InterPro" id="IPR051081">
    <property type="entry name" value="HTH_MetalResp_TranReg"/>
</dbReference>
<protein>
    <submittedName>
        <fullName evidence="5">ArsR family transcriptional regulator</fullName>
    </submittedName>
</protein>
<dbReference type="Gene3D" id="1.10.10.10">
    <property type="entry name" value="Winged helix-like DNA-binding domain superfamily/Winged helix DNA-binding domain"/>
    <property type="match status" value="1"/>
</dbReference>
<dbReference type="GO" id="GO:0003700">
    <property type="term" value="F:DNA-binding transcription factor activity"/>
    <property type="evidence" value="ECO:0007669"/>
    <property type="project" value="InterPro"/>
</dbReference>
<dbReference type="Proteomes" id="UP000184275">
    <property type="component" value="Unassembled WGS sequence"/>
</dbReference>
<dbReference type="GO" id="GO:0003677">
    <property type="term" value="F:DNA binding"/>
    <property type="evidence" value="ECO:0007669"/>
    <property type="project" value="UniProtKB-KW"/>
</dbReference>
<dbReference type="EMBL" id="FRAW01000009">
    <property type="protein sequence ID" value="SHK53386.1"/>
    <property type="molecule type" value="Genomic_DNA"/>
</dbReference>
<dbReference type="RefSeq" id="WP_073303472.1">
    <property type="nucleotide sequence ID" value="NZ_FRAW01000009.1"/>
</dbReference>
<evidence type="ECO:0000256" key="1">
    <source>
        <dbReference type="ARBA" id="ARBA00023015"/>
    </source>
</evidence>
<keyword evidence="2" id="KW-0238">DNA-binding</keyword>
<keyword evidence="6" id="KW-1185">Reference proteome</keyword>
<dbReference type="SUPFAM" id="SSF46785">
    <property type="entry name" value="Winged helix' DNA-binding domain"/>
    <property type="match status" value="1"/>
</dbReference>
<dbReference type="PANTHER" id="PTHR33154">
    <property type="entry name" value="TRANSCRIPTIONAL REGULATOR, ARSR FAMILY"/>
    <property type="match status" value="1"/>
</dbReference>
<evidence type="ECO:0000256" key="2">
    <source>
        <dbReference type="ARBA" id="ARBA00023125"/>
    </source>
</evidence>
<evidence type="ECO:0000313" key="6">
    <source>
        <dbReference type="Proteomes" id="UP000184275"/>
    </source>
</evidence>
<keyword evidence="1" id="KW-0805">Transcription regulation</keyword>
<reference evidence="6" key="1">
    <citation type="submission" date="2016-11" db="EMBL/GenBank/DDBJ databases">
        <authorList>
            <person name="Varghese N."/>
            <person name="Submissions S."/>
        </authorList>
    </citation>
    <scope>NUCLEOTIDE SEQUENCE [LARGE SCALE GENOMIC DNA]</scope>
    <source>
        <strain evidence="6">UWOS</strain>
    </source>
</reference>
<dbReference type="InterPro" id="IPR001845">
    <property type="entry name" value="HTH_ArsR_DNA-bd_dom"/>
</dbReference>